<dbReference type="PANTHER" id="PTHR33566">
    <property type="entry name" value="EN/SPM-LIKE TRANSPOSON-RELATED"/>
    <property type="match status" value="1"/>
</dbReference>
<reference evidence="1" key="1">
    <citation type="submission" date="2020-09" db="EMBL/GenBank/DDBJ databases">
        <title>Genome-Enabled Discovery of Anthraquinone Biosynthesis in Senna tora.</title>
        <authorList>
            <person name="Kang S.-H."/>
            <person name="Pandey R.P."/>
            <person name="Lee C.-M."/>
            <person name="Sim J.-S."/>
            <person name="Jeong J.-T."/>
            <person name="Choi B.-S."/>
            <person name="Jung M."/>
            <person name="Ginzburg D."/>
            <person name="Zhao K."/>
            <person name="Won S.Y."/>
            <person name="Oh T.-J."/>
            <person name="Yu Y."/>
            <person name="Kim N.-H."/>
            <person name="Lee O.R."/>
            <person name="Lee T.-H."/>
            <person name="Bashyal P."/>
            <person name="Kim T.-S."/>
            <person name="Lee W.-H."/>
            <person name="Kawkins C."/>
            <person name="Kim C.-K."/>
            <person name="Kim J.S."/>
            <person name="Ahn B.O."/>
            <person name="Rhee S.Y."/>
            <person name="Sohng J.K."/>
        </authorList>
    </citation>
    <scope>NUCLEOTIDE SEQUENCE</scope>
    <source>
        <tissue evidence="1">Leaf</tissue>
    </source>
</reference>
<name>A0A834WSP3_9FABA</name>
<dbReference type="AlphaFoldDB" id="A0A834WSP3"/>
<keyword evidence="2" id="KW-1185">Reference proteome</keyword>
<comment type="caution">
    <text evidence="1">The sequence shown here is derived from an EMBL/GenBank/DDBJ whole genome shotgun (WGS) entry which is preliminary data.</text>
</comment>
<gene>
    <name evidence="1" type="ORF">G2W53_013052</name>
</gene>
<evidence type="ECO:0000313" key="1">
    <source>
        <dbReference type="EMBL" id="KAF7830719.1"/>
    </source>
</evidence>
<proteinExistence type="predicted"/>
<protein>
    <submittedName>
        <fullName evidence="1">Protein DEFECTIVE IN MERISTEM SILENCING 3 isoform X1</fullName>
    </submittedName>
</protein>
<sequence>MGMKIKQHEVSLNNLKGQKSKLDDSILNLQVTIGKLYPSRSTPNIDDGDSCPPGDEEEINQQIMLHEKSAAGILCQLKTHLGKVVGVLQLGSLKDVVGVVATLGRVVDDNLSRLLSEYLGLETMMAIVCKSYAGVIALENYDVQSSIDKSFGLHGIGASIGKPLDERFLVICLESLRPYAGNFVLDDPQKKLDLLCPRLPNGEFPDGFLGFAVNMINIDASNLSGMTPNGDGLRETLFFNLFSRLQIYKTRAEMMKAVPFISHGALSLDGGMMRSSGVFSLGNR</sequence>
<dbReference type="EMBL" id="JAAIUW010000005">
    <property type="protein sequence ID" value="KAF7830719.1"/>
    <property type="molecule type" value="Genomic_DNA"/>
</dbReference>
<accession>A0A834WSP3</accession>
<organism evidence="1 2">
    <name type="scientific">Senna tora</name>
    <dbReference type="NCBI Taxonomy" id="362788"/>
    <lineage>
        <taxon>Eukaryota</taxon>
        <taxon>Viridiplantae</taxon>
        <taxon>Streptophyta</taxon>
        <taxon>Embryophyta</taxon>
        <taxon>Tracheophyta</taxon>
        <taxon>Spermatophyta</taxon>
        <taxon>Magnoliopsida</taxon>
        <taxon>eudicotyledons</taxon>
        <taxon>Gunneridae</taxon>
        <taxon>Pentapetalae</taxon>
        <taxon>rosids</taxon>
        <taxon>fabids</taxon>
        <taxon>Fabales</taxon>
        <taxon>Fabaceae</taxon>
        <taxon>Caesalpinioideae</taxon>
        <taxon>Cassia clade</taxon>
        <taxon>Senna</taxon>
    </lineage>
</organism>
<dbReference type="OrthoDB" id="10036779at2759"/>
<evidence type="ECO:0000313" key="2">
    <source>
        <dbReference type="Proteomes" id="UP000634136"/>
    </source>
</evidence>
<dbReference type="Proteomes" id="UP000634136">
    <property type="component" value="Unassembled WGS sequence"/>
</dbReference>
<dbReference type="PANTHER" id="PTHR33566:SF6">
    <property type="entry name" value="PROTEIN DEFECTIVE IN MERISTEM SILENCING 3"/>
    <property type="match status" value="1"/>
</dbReference>